<sequence length="304" mass="33764">MTLSVYTYTESENSSGLLSSLLGAGCECDGYSLRIVGHSLGGAIAALLGLRLYKLYPTLHVYAYGPLTCVDLVIAEACSEFVTSIVHNNEFSTRLSVGSLLRLRAAAIVALAQDSKADKALICRLARQFLFVSMNQRGRIEVVDPSELHSAATTVEELDHKDYVGSKKADHSYSLWNELDRTNSGGDTDDDNFENPFYDKTAVMNSLDDPVSQFLETVPRAENESAGDDVEMFLPGLVIHMVPQQRHVSMPFWKGWSVQEKIFKDIVVSPNMFLDHLPWRCHNAMRKVLESQNDKGLLDVSQIV</sequence>
<protein>
    <submittedName>
        <fullName evidence="1">Uncharacterized protein</fullName>
    </submittedName>
</protein>
<evidence type="ECO:0000313" key="2">
    <source>
        <dbReference type="Proteomes" id="UP000006729"/>
    </source>
</evidence>
<comment type="caution">
    <text evidence="1">The sequence shown here is derived from an EMBL/GenBank/DDBJ whole genome shotgun (WGS) entry which is preliminary data.</text>
</comment>
<dbReference type="Proteomes" id="UP000006729">
    <property type="component" value="Chromosome 2"/>
</dbReference>
<accession>A0ACC0TFL2</accession>
<evidence type="ECO:0000313" key="1">
    <source>
        <dbReference type="EMBL" id="KAI9400357.1"/>
    </source>
</evidence>
<keyword evidence="2" id="KW-1185">Reference proteome</keyword>
<reference evidence="1 2" key="1">
    <citation type="journal article" date="2006" name="Science">
        <title>The genome of black cottonwood, Populus trichocarpa (Torr. &amp; Gray).</title>
        <authorList>
            <person name="Tuskan G.A."/>
            <person name="Difazio S."/>
            <person name="Jansson S."/>
            <person name="Bohlmann J."/>
            <person name="Grigoriev I."/>
            <person name="Hellsten U."/>
            <person name="Putnam N."/>
            <person name="Ralph S."/>
            <person name="Rombauts S."/>
            <person name="Salamov A."/>
            <person name="Schein J."/>
            <person name="Sterck L."/>
            <person name="Aerts A."/>
            <person name="Bhalerao R.R."/>
            <person name="Bhalerao R.P."/>
            <person name="Blaudez D."/>
            <person name="Boerjan W."/>
            <person name="Brun A."/>
            <person name="Brunner A."/>
            <person name="Busov V."/>
            <person name="Campbell M."/>
            <person name="Carlson J."/>
            <person name="Chalot M."/>
            <person name="Chapman J."/>
            <person name="Chen G.L."/>
            <person name="Cooper D."/>
            <person name="Coutinho P.M."/>
            <person name="Couturier J."/>
            <person name="Covert S."/>
            <person name="Cronk Q."/>
            <person name="Cunningham R."/>
            <person name="Davis J."/>
            <person name="Degroeve S."/>
            <person name="Dejardin A."/>
            <person name="Depamphilis C."/>
            <person name="Detter J."/>
            <person name="Dirks B."/>
            <person name="Dubchak I."/>
            <person name="Duplessis S."/>
            <person name="Ehlting J."/>
            <person name="Ellis B."/>
            <person name="Gendler K."/>
            <person name="Goodstein D."/>
            <person name="Gribskov M."/>
            <person name="Grimwood J."/>
            <person name="Groover A."/>
            <person name="Gunter L."/>
            <person name="Hamberger B."/>
            <person name="Heinze B."/>
            <person name="Helariutta Y."/>
            <person name="Henrissat B."/>
            <person name="Holligan D."/>
            <person name="Holt R."/>
            <person name="Huang W."/>
            <person name="Islam-Faridi N."/>
            <person name="Jones S."/>
            <person name="Jones-Rhoades M."/>
            <person name="Jorgensen R."/>
            <person name="Joshi C."/>
            <person name="Kangasjarvi J."/>
            <person name="Karlsson J."/>
            <person name="Kelleher C."/>
            <person name="Kirkpatrick R."/>
            <person name="Kirst M."/>
            <person name="Kohler A."/>
            <person name="Kalluri U."/>
            <person name="Larimer F."/>
            <person name="Leebens-Mack J."/>
            <person name="Leple J.C."/>
            <person name="Locascio P."/>
            <person name="Lou Y."/>
            <person name="Lucas S."/>
            <person name="Martin F."/>
            <person name="Montanini B."/>
            <person name="Napoli C."/>
            <person name="Nelson D.R."/>
            <person name="Nelson C."/>
            <person name="Nieminen K."/>
            <person name="Nilsson O."/>
            <person name="Pereda V."/>
            <person name="Peter G."/>
            <person name="Philippe R."/>
            <person name="Pilate G."/>
            <person name="Poliakov A."/>
            <person name="Razumovskaya J."/>
            <person name="Richardson P."/>
            <person name="Rinaldi C."/>
            <person name="Ritland K."/>
            <person name="Rouze P."/>
            <person name="Ryaboy D."/>
            <person name="Schmutz J."/>
            <person name="Schrader J."/>
            <person name="Segerman B."/>
            <person name="Shin H."/>
            <person name="Siddiqui A."/>
            <person name="Sterky F."/>
            <person name="Terry A."/>
            <person name="Tsai C.J."/>
            <person name="Uberbacher E."/>
            <person name="Unneberg P."/>
            <person name="Vahala J."/>
            <person name="Wall K."/>
            <person name="Wessler S."/>
            <person name="Yang G."/>
            <person name="Yin T."/>
            <person name="Douglas C."/>
            <person name="Marra M."/>
            <person name="Sandberg G."/>
            <person name="Van de Peer Y."/>
            <person name="Rokhsar D."/>
        </authorList>
    </citation>
    <scope>NUCLEOTIDE SEQUENCE [LARGE SCALE GENOMIC DNA]</scope>
    <source>
        <strain evidence="2">cv. Nisqually</strain>
    </source>
</reference>
<gene>
    <name evidence="1" type="ORF">POPTR_002G231567v4</name>
</gene>
<organism evidence="1 2">
    <name type="scientific">Populus trichocarpa</name>
    <name type="common">Western balsam poplar</name>
    <name type="synonym">Populus balsamifera subsp. trichocarpa</name>
    <dbReference type="NCBI Taxonomy" id="3694"/>
    <lineage>
        <taxon>Eukaryota</taxon>
        <taxon>Viridiplantae</taxon>
        <taxon>Streptophyta</taxon>
        <taxon>Embryophyta</taxon>
        <taxon>Tracheophyta</taxon>
        <taxon>Spermatophyta</taxon>
        <taxon>Magnoliopsida</taxon>
        <taxon>eudicotyledons</taxon>
        <taxon>Gunneridae</taxon>
        <taxon>Pentapetalae</taxon>
        <taxon>rosids</taxon>
        <taxon>fabids</taxon>
        <taxon>Malpighiales</taxon>
        <taxon>Salicaceae</taxon>
        <taxon>Saliceae</taxon>
        <taxon>Populus</taxon>
    </lineage>
</organism>
<proteinExistence type="predicted"/>
<dbReference type="EMBL" id="CM009291">
    <property type="protein sequence ID" value="KAI9400357.1"/>
    <property type="molecule type" value="Genomic_DNA"/>
</dbReference>
<name>A0ACC0TFL2_POPTR</name>